<reference evidence="6 7" key="1">
    <citation type="submission" date="2016-09" db="EMBL/GenBank/DDBJ databases">
        <authorList>
            <person name="Capua I."/>
            <person name="De Benedictis P."/>
            <person name="Joannis T."/>
            <person name="Lombin L.H."/>
            <person name="Cattoli G."/>
        </authorList>
    </citation>
    <scope>NUCLEOTIDE SEQUENCE [LARGE SCALE GENOMIC DNA]</scope>
    <source>
        <strain evidence="6 7">A7P-90m</strain>
    </source>
</reference>
<comment type="similarity">
    <text evidence="4 5">Belongs to the RNA methyltransferase RlmH family.</text>
</comment>
<dbReference type="PANTHER" id="PTHR33603">
    <property type="entry name" value="METHYLTRANSFERASE"/>
    <property type="match status" value="1"/>
</dbReference>
<dbReference type="GO" id="GO:0070038">
    <property type="term" value="F:rRNA (pseudouridine-N3-)-methyltransferase activity"/>
    <property type="evidence" value="ECO:0007669"/>
    <property type="project" value="UniProtKB-UniRule"/>
</dbReference>
<dbReference type="HAMAP" id="MF_00658">
    <property type="entry name" value="23SrRNA_methyltr_H"/>
    <property type="match status" value="1"/>
</dbReference>
<comment type="subcellular location">
    <subcellularLocation>
        <location evidence="5">Cytoplasm</location>
    </subcellularLocation>
</comment>
<dbReference type="CDD" id="cd18081">
    <property type="entry name" value="RlmH-like"/>
    <property type="match status" value="1"/>
</dbReference>
<evidence type="ECO:0000256" key="4">
    <source>
        <dbReference type="ARBA" id="ARBA00038303"/>
    </source>
</evidence>
<dbReference type="InterPro" id="IPR029026">
    <property type="entry name" value="tRNA_m1G_MTases_N"/>
</dbReference>
<comment type="catalytic activity">
    <reaction evidence="5">
        <text>pseudouridine(1915) in 23S rRNA + S-adenosyl-L-methionine = N(3)-methylpseudouridine(1915) in 23S rRNA + S-adenosyl-L-homocysteine + H(+)</text>
        <dbReference type="Rhea" id="RHEA:42752"/>
        <dbReference type="Rhea" id="RHEA-COMP:10221"/>
        <dbReference type="Rhea" id="RHEA-COMP:10222"/>
        <dbReference type="ChEBI" id="CHEBI:15378"/>
        <dbReference type="ChEBI" id="CHEBI:57856"/>
        <dbReference type="ChEBI" id="CHEBI:59789"/>
        <dbReference type="ChEBI" id="CHEBI:65314"/>
        <dbReference type="ChEBI" id="CHEBI:74486"/>
        <dbReference type="EC" id="2.1.1.177"/>
    </reaction>
</comment>
<accession>A0A1G6ITM3</accession>
<sequence length="157" mass="17915">MKIRFIAFGKTTPTFLAEGVKEYEKRLTHYISFELKLIPDIKNAKSLSELQQKKMEGDLILKACADGDYIVLLDERGKEMSSPGFAEFLEKRILEGTRSLCFVSGGPYGFSDEVYKTASGKLSLSQMTFSHQMVKVIFLEQLYRAFTILKGEPYHHQ</sequence>
<keyword evidence="2 5" id="KW-0808">Transferase</keyword>
<comment type="subunit">
    <text evidence="5">Homodimer.</text>
</comment>
<dbReference type="PANTHER" id="PTHR33603:SF1">
    <property type="entry name" value="RIBOSOMAL RNA LARGE SUBUNIT METHYLTRANSFERASE H"/>
    <property type="match status" value="1"/>
</dbReference>
<dbReference type="Proteomes" id="UP000199452">
    <property type="component" value="Unassembled WGS sequence"/>
</dbReference>
<dbReference type="SUPFAM" id="SSF75217">
    <property type="entry name" value="alpha/beta knot"/>
    <property type="match status" value="1"/>
</dbReference>
<dbReference type="OrthoDB" id="9806643at2"/>
<dbReference type="EC" id="2.1.1.177" evidence="5"/>
<proteinExistence type="inferred from homology"/>
<dbReference type="Pfam" id="PF02590">
    <property type="entry name" value="SPOUT_MTase"/>
    <property type="match status" value="1"/>
</dbReference>
<dbReference type="AlphaFoldDB" id="A0A1G6ITM3"/>
<feature type="binding site" evidence="5">
    <location>
        <position position="73"/>
    </location>
    <ligand>
        <name>S-adenosyl-L-methionine</name>
        <dbReference type="ChEBI" id="CHEBI:59789"/>
    </ligand>
</feature>
<protein>
    <recommendedName>
        <fullName evidence="5">Ribosomal RNA large subunit methyltransferase H</fullName>
        <ecNumber evidence="5">2.1.1.177</ecNumber>
    </recommendedName>
    <alternativeName>
        <fullName evidence="5">23S rRNA (pseudouridine1915-N3)-methyltransferase</fullName>
    </alternativeName>
    <alternativeName>
        <fullName evidence="5">23S rRNA m3Psi1915 methyltransferase</fullName>
    </alternativeName>
    <alternativeName>
        <fullName evidence="5">rRNA (pseudouridine-N3-)-methyltransferase RlmH</fullName>
    </alternativeName>
</protein>
<dbReference type="Gene3D" id="3.40.1280.10">
    <property type="match status" value="1"/>
</dbReference>
<evidence type="ECO:0000256" key="2">
    <source>
        <dbReference type="ARBA" id="ARBA00022679"/>
    </source>
</evidence>
<evidence type="ECO:0000256" key="3">
    <source>
        <dbReference type="ARBA" id="ARBA00022691"/>
    </source>
</evidence>
<evidence type="ECO:0000256" key="5">
    <source>
        <dbReference type="HAMAP-Rule" id="MF_00658"/>
    </source>
</evidence>
<dbReference type="PIRSF" id="PIRSF004505">
    <property type="entry name" value="MT_bac"/>
    <property type="match status" value="1"/>
</dbReference>
<dbReference type="InterPro" id="IPR029028">
    <property type="entry name" value="Alpha/beta_knot_MTases"/>
</dbReference>
<evidence type="ECO:0000256" key="1">
    <source>
        <dbReference type="ARBA" id="ARBA00022603"/>
    </source>
</evidence>
<feature type="binding site" evidence="5">
    <location>
        <position position="105"/>
    </location>
    <ligand>
        <name>S-adenosyl-L-methionine</name>
        <dbReference type="ChEBI" id="CHEBI:59789"/>
    </ligand>
</feature>
<keyword evidence="7" id="KW-1185">Reference proteome</keyword>
<comment type="function">
    <text evidence="5">Specifically methylates the pseudouridine at position 1915 (m3Psi1915) in 23S rRNA.</text>
</comment>
<keyword evidence="1 5" id="KW-0489">Methyltransferase</keyword>
<evidence type="ECO:0000313" key="6">
    <source>
        <dbReference type="EMBL" id="SDC09395.1"/>
    </source>
</evidence>
<dbReference type="EMBL" id="FMYP01000017">
    <property type="protein sequence ID" value="SDC09395.1"/>
    <property type="molecule type" value="Genomic_DNA"/>
</dbReference>
<name>A0A1G6ITM3_9BACT</name>
<dbReference type="InterPro" id="IPR003742">
    <property type="entry name" value="RlmH-like"/>
</dbReference>
<evidence type="ECO:0000313" key="7">
    <source>
        <dbReference type="Proteomes" id="UP000199452"/>
    </source>
</evidence>
<keyword evidence="3 5" id="KW-0949">S-adenosyl-L-methionine</keyword>
<dbReference type="STRING" id="1640674.SAMN05216323_101714"/>
<keyword evidence="5" id="KW-0963">Cytoplasm</keyword>
<gene>
    <name evidence="5" type="primary">rlmH</name>
    <name evidence="6" type="ORF">SAMN05216323_101714</name>
</gene>
<dbReference type="GO" id="GO:0005737">
    <property type="term" value="C:cytoplasm"/>
    <property type="evidence" value="ECO:0007669"/>
    <property type="project" value="UniProtKB-SubCell"/>
</dbReference>
<dbReference type="NCBIfam" id="NF000990">
    <property type="entry name" value="PRK00103.2-4"/>
    <property type="match status" value="1"/>
</dbReference>
<keyword evidence="5" id="KW-0698">rRNA processing</keyword>
<organism evidence="6 7">
    <name type="scientific">Williamwhitmania taraxaci</name>
    <dbReference type="NCBI Taxonomy" id="1640674"/>
    <lineage>
        <taxon>Bacteria</taxon>
        <taxon>Pseudomonadati</taxon>
        <taxon>Bacteroidota</taxon>
        <taxon>Bacteroidia</taxon>
        <taxon>Bacteroidales</taxon>
        <taxon>Williamwhitmaniaceae</taxon>
        <taxon>Williamwhitmania</taxon>
    </lineage>
</organism>
<dbReference type="RefSeq" id="WP_092437045.1">
    <property type="nucleotide sequence ID" value="NZ_FMYP01000017.1"/>
</dbReference>
<feature type="binding site" evidence="5">
    <location>
        <begin position="124"/>
        <end position="129"/>
    </location>
    <ligand>
        <name>S-adenosyl-L-methionine</name>
        <dbReference type="ChEBI" id="CHEBI:59789"/>
    </ligand>
</feature>